<keyword evidence="1" id="KW-0732">Signal</keyword>
<dbReference type="EMBL" id="LATX01000325">
    <property type="protein sequence ID" value="KTB46506.1"/>
    <property type="molecule type" value="Genomic_DNA"/>
</dbReference>
<feature type="signal peptide" evidence="1">
    <location>
        <begin position="1"/>
        <end position="19"/>
    </location>
</feature>
<comment type="caution">
    <text evidence="2">The sequence shown here is derived from an EMBL/GenBank/DDBJ whole genome shotgun (WGS) entry which is preliminary data.</text>
</comment>
<feature type="chain" id="PRO_5006902565" description="Hydrophobic surface binding protein" evidence="1">
    <location>
        <begin position="20"/>
        <end position="181"/>
    </location>
</feature>
<protein>
    <recommendedName>
        <fullName evidence="4">Hydrophobic surface binding protein</fullName>
    </recommendedName>
</protein>
<dbReference type="PANTHER" id="PTHR38123">
    <property type="entry name" value="CELL WALL SERINE-THREONINE-RICH GALACTOMANNOPROTEIN MP1 (AFU_ORTHOLOGUE AFUA_4G03240)"/>
    <property type="match status" value="1"/>
</dbReference>
<dbReference type="InterPro" id="IPR021054">
    <property type="entry name" value="Cell_wall_mannoprotein_1"/>
</dbReference>
<dbReference type="Proteomes" id="UP000054988">
    <property type="component" value="Unassembled WGS sequence"/>
</dbReference>
<name>A0A0W0GD55_MONRR</name>
<reference evidence="2 3" key="1">
    <citation type="submission" date="2015-12" db="EMBL/GenBank/DDBJ databases">
        <title>Draft genome sequence of Moniliophthora roreri, the causal agent of frosty pod rot of cacao.</title>
        <authorList>
            <person name="Aime M.C."/>
            <person name="Diaz-Valderrama J.R."/>
            <person name="Kijpornyongpan T."/>
            <person name="Phillips-Mora W."/>
        </authorList>
    </citation>
    <scope>NUCLEOTIDE SEQUENCE [LARGE SCALE GENOMIC DNA]</scope>
    <source>
        <strain evidence="2 3">MCA 2952</strain>
    </source>
</reference>
<accession>A0A0W0GD55</accession>
<dbReference type="GO" id="GO:0005576">
    <property type="term" value="C:extracellular region"/>
    <property type="evidence" value="ECO:0007669"/>
    <property type="project" value="TreeGrafter"/>
</dbReference>
<dbReference type="AlphaFoldDB" id="A0A0W0GD55"/>
<gene>
    <name evidence="2" type="ORF">WG66_915</name>
</gene>
<proteinExistence type="predicted"/>
<dbReference type="Pfam" id="PF12296">
    <property type="entry name" value="HsbA"/>
    <property type="match status" value="1"/>
</dbReference>
<evidence type="ECO:0000313" key="3">
    <source>
        <dbReference type="Proteomes" id="UP000054988"/>
    </source>
</evidence>
<dbReference type="PANTHER" id="PTHR38123:SF1">
    <property type="entry name" value="HYDROPHOBIC SURFACE BINDING PROTEIN"/>
    <property type="match status" value="1"/>
</dbReference>
<evidence type="ECO:0008006" key="4">
    <source>
        <dbReference type="Google" id="ProtNLM"/>
    </source>
</evidence>
<dbReference type="eggNOG" id="ENOG502SCF8">
    <property type="taxonomic scope" value="Eukaryota"/>
</dbReference>
<evidence type="ECO:0000313" key="2">
    <source>
        <dbReference type="EMBL" id="KTB46506.1"/>
    </source>
</evidence>
<sequence length="181" mass="18685">MVQIFSSFVFLLSATAAFAGPVKRDVATVKADIATITTQTTALNNAIQAFPDSGGSLVAALAIHNSAVTLDNTVKKTVTDVQATSPFSDADGADILSAVETLEPIILSALQNIVAKKPAFQALPIGGIPALVLQDLRNLDTDVTALSDALIDKSPSGLLTRANEIKTTIGDAFDDAIAAYS</sequence>
<evidence type="ECO:0000256" key="1">
    <source>
        <dbReference type="SAM" id="SignalP"/>
    </source>
</evidence>
<dbReference type="Gene3D" id="1.20.1280.140">
    <property type="match status" value="1"/>
</dbReference>
<organism evidence="2 3">
    <name type="scientific">Moniliophthora roreri</name>
    <name type="common">Frosty pod rot fungus</name>
    <name type="synonym">Monilia roreri</name>
    <dbReference type="NCBI Taxonomy" id="221103"/>
    <lineage>
        <taxon>Eukaryota</taxon>
        <taxon>Fungi</taxon>
        <taxon>Dikarya</taxon>
        <taxon>Basidiomycota</taxon>
        <taxon>Agaricomycotina</taxon>
        <taxon>Agaricomycetes</taxon>
        <taxon>Agaricomycetidae</taxon>
        <taxon>Agaricales</taxon>
        <taxon>Marasmiineae</taxon>
        <taxon>Marasmiaceae</taxon>
        <taxon>Moniliophthora</taxon>
    </lineage>
</organism>